<dbReference type="EMBL" id="SEOQ01001528">
    <property type="protein sequence ID" value="TFY51392.1"/>
    <property type="molecule type" value="Genomic_DNA"/>
</dbReference>
<keyword evidence="2" id="KW-1185">Reference proteome</keyword>
<reference evidence="1 2" key="1">
    <citation type="submission" date="2019-02" db="EMBL/GenBank/DDBJ databases">
        <title>Genome sequencing of the rare red list fungi Dentipellis fragilis.</title>
        <authorList>
            <person name="Buettner E."/>
            <person name="Kellner H."/>
        </authorList>
    </citation>
    <scope>NUCLEOTIDE SEQUENCE [LARGE SCALE GENOMIC DNA]</scope>
    <source>
        <strain evidence="1 2">DSM 105465</strain>
    </source>
</reference>
<gene>
    <name evidence="1" type="ORF">EVG20_g11019</name>
</gene>
<dbReference type="OrthoDB" id="2729416at2759"/>
<protein>
    <submittedName>
        <fullName evidence="1">Uncharacterized protein</fullName>
    </submittedName>
</protein>
<sequence length="214" mass="24159">MVFRSNGRVICVGQVIDYVKHQELQLLTTKADPAYCRSCPALKTIVDLNRRTGADLNYEIQTVEDYEFMISTYTSLTLKHDKRLEAISSDLVANLSSMCGYFYLHMAAQRSRVRFSKLCKQHDLCCRIEDFINDTLHWATVISKSGDLHINRLDLRSVSDRIQFTVACTTLDCAGTFLDANHNVLILTMRGAGGMSVALPLSSQSFQPIWPNRA</sequence>
<dbReference type="AlphaFoldDB" id="A0A4Y9XNS8"/>
<evidence type="ECO:0000313" key="1">
    <source>
        <dbReference type="EMBL" id="TFY51392.1"/>
    </source>
</evidence>
<evidence type="ECO:0000313" key="2">
    <source>
        <dbReference type="Proteomes" id="UP000298327"/>
    </source>
</evidence>
<accession>A0A4Y9XNS8</accession>
<name>A0A4Y9XNS8_9AGAM</name>
<organism evidence="1 2">
    <name type="scientific">Dentipellis fragilis</name>
    <dbReference type="NCBI Taxonomy" id="205917"/>
    <lineage>
        <taxon>Eukaryota</taxon>
        <taxon>Fungi</taxon>
        <taxon>Dikarya</taxon>
        <taxon>Basidiomycota</taxon>
        <taxon>Agaricomycotina</taxon>
        <taxon>Agaricomycetes</taxon>
        <taxon>Russulales</taxon>
        <taxon>Hericiaceae</taxon>
        <taxon>Dentipellis</taxon>
    </lineage>
</organism>
<comment type="caution">
    <text evidence="1">The sequence shown here is derived from an EMBL/GenBank/DDBJ whole genome shotgun (WGS) entry which is preliminary data.</text>
</comment>
<dbReference type="Proteomes" id="UP000298327">
    <property type="component" value="Unassembled WGS sequence"/>
</dbReference>
<proteinExistence type="predicted"/>